<accession>A0AAW0GBE7</accession>
<evidence type="ECO:0000313" key="2">
    <source>
        <dbReference type="Proteomes" id="UP001385951"/>
    </source>
</evidence>
<reference evidence="1 2" key="1">
    <citation type="submission" date="2022-09" db="EMBL/GenBank/DDBJ databases">
        <authorList>
            <person name="Palmer J.M."/>
        </authorList>
    </citation>
    <scope>NUCLEOTIDE SEQUENCE [LARGE SCALE GENOMIC DNA]</scope>
    <source>
        <strain evidence="1 2">DSM 7382</strain>
    </source>
</reference>
<protein>
    <submittedName>
        <fullName evidence="1">Uncharacterized protein</fullName>
    </submittedName>
</protein>
<dbReference type="EMBL" id="JASBNA010000010">
    <property type="protein sequence ID" value="KAK7688460.1"/>
    <property type="molecule type" value="Genomic_DNA"/>
</dbReference>
<evidence type="ECO:0000313" key="1">
    <source>
        <dbReference type="EMBL" id="KAK7688460.1"/>
    </source>
</evidence>
<proteinExistence type="predicted"/>
<organism evidence="1 2">
    <name type="scientific">Cerrena zonata</name>
    <dbReference type="NCBI Taxonomy" id="2478898"/>
    <lineage>
        <taxon>Eukaryota</taxon>
        <taxon>Fungi</taxon>
        <taxon>Dikarya</taxon>
        <taxon>Basidiomycota</taxon>
        <taxon>Agaricomycotina</taxon>
        <taxon>Agaricomycetes</taxon>
        <taxon>Polyporales</taxon>
        <taxon>Cerrenaceae</taxon>
        <taxon>Cerrena</taxon>
    </lineage>
</organism>
<keyword evidence="2" id="KW-1185">Reference proteome</keyword>
<dbReference type="AlphaFoldDB" id="A0AAW0GBE7"/>
<gene>
    <name evidence="1" type="ORF">QCA50_007998</name>
</gene>
<comment type="caution">
    <text evidence="1">The sequence shown here is derived from an EMBL/GenBank/DDBJ whole genome shotgun (WGS) entry which is preliminary data.</text>
</comment>
<sequence>MDKGVNGYWAELPTDDPNAPKGIYTHATNPFKPERVKAILKVVTVGDNLTDNKKWQVHDLIVEYADCFALLVSEVSTVQDAVHRLNVPDNAVFAK</sequence>
<dbReference type="Proteomes" id="UP001385951">
    <property type="component" value="Unassembled WGS sequence"/>
</dbReference>
<name>A0AAW0GBE7_9APHY</name>